<evidence type="ECO:0000256" key="3">
    <source>
        <dbReference type="ARBA" id="ARBA00022840"/>
    </source>
</evidence>
<evidence type="ECO:0000256" key="4">
    <source>
        <dbReference type="PROSITE-ProRule" id="PRU00723"/>
    </source>
</evidence>
<dbReference type="InterPro" id="IPR004344">
    <property type="entry name" value="TTL/TTLL_fam"/>
</dbReference>
<dbReference type="EMBL" id="CAXAMM010008958">
    <property type="protein sequence ID" value="CAK9018982.1"/>
    <property type="molecule type" value="Genomic_DNA"/>
</dbReference>
<dbReference type="Proteomes" id="UP001642464">
    <property type="component" value="Unassembled WGS sequence"/>
</dbReference>
<keyword evidence="4" id="KW-0479">Metal-binding</keyword>
<feature type="non-terminal residue" evidence="8">
    <location>
        <position position="1830"/>
    </location>
</feature>
<feature type="region of interest" description="Disordered" evidence="6">
    <location>
        <begin position="859"/>
        <end position="885"/>
    </location>
</feature>
<accession>A0ABP0JYB7</accession>
<feature type="compositionally biased region" description="Polar residues" evidence="6">
    <location>
        <begin position="1733"/>
        <end position="1744"/>
    </location>
</feature>
<feature type="domain" description="C3H1-type" evidence="7">
    <location>
        <begin position="752"/>
        <end position="779"/>
    </location>
</feature>
<keyword evidence="9" id="KW-1185">Reference proteome</keyword>
<dbReference type="Pfam" id="PF03133">
    <property type="entry name" value="TTL"/>
    <property type="match status" value="1"/>
</dbReference>
<keyword evidence="5" id="KW-0175">Coiled coil</keyword>
<evidence type="ECO:0000259" key="7">
    <source>
        <dbReference type="PROSITE" id="PS50103"/>
    </source>
</evidence>
<dbReference type="InterPro" id="IPR000571">
    <property type="entry name" value="Znf_CCCH"/>
</dbReference>
<feature type="coiled-coil region" evidence="5">
    <location>
        <begin position="989"/>
        <end position="1016"/>
    </location>
</feature>
<evidence type="ECO:0000313" key="8">
    <source>
        <dbReference type="EMBL" id="CAK9018982.1"/>
    </source>
</evidence>
<dbReference type="PANTHER" id="PTHR12241:SF147">
    <property type="entry name" value="TUBULIN POLYGLUTAMYLASE TTLL7"/>
    <property type="match status" value="1"/>
</dbReference>
<name>A0ABP0JYB7_9DINO</name>
<evidence type="ECO:0000256" key="5">
    <source>
        <dbReference type="SAM" id="Coils"/>
    </source>
</evidence>
<feature type="region of interest" description="Disordered" evidence="6">
    <location>
        <begin position="1086"/>
        <end position="1112"/>
    </location>
</feature>
<keyword evidence="4" id="KW-0862">Zinc</keyword>
<dbReference type="Gene3D" id="3.30.470.20">
    <property type="entry name" value="ATP-grasp fold, B domain"/>
    <property type="match status" value="1"/>
</dbReference>
<dbReference type="PANTHER" id="PTHR12241">
    <property type="entry name" value="TUBULIN POLYGLUTAMYLASE"/>
    <property type="match status" value="1"/>
</dbReference>
<reference evidence="8 9" key="1">
    <citation type="submission" date="2024-02" db="EMBL/GenBank/DDBJ databases">
        <authorList>
            <person name="Chen Y."/>
            <person name="Shah S."/>
            <person name="Dougan E. K."/>
            <person name="Thang M."/>
            <person name="Chan C."/>
        </authorList>
    </citation>
    <scope>NUCLEOTIDE SEQUENCE [LARGE SCALE GENOMIC DNA]</scope>
</reference>
<feature type="compositionally biased region" description="Basic and acidic residues" evidence="6">
    <location>
        <begin position="1713"/>
        <end position="1723"/>
    </location>
</feature>
<keyword evidence="1" id="KW-0436">Ligase</keyword>
<evidence type="ECO:0000256" key="2">
    <source>
        <dbReference type="ARBA" id="ARBA00022741"/>
    </source>
</evidence>
<keyword evidence="2" id="KW-0547">Nucleotide-binding</keyword>
<gene>
    <name evidence="8" type="ORF">SCF082_LOCUS14318</name>
</gene>
<dbReference type="PROSITE" id="PS50103">
    <property type="entry name" value="ZF_C3H1"/>
    <property type="match status" value="1"/>
</dbReference>
<feature type="zinc finger region" description="C3H1-type" evidence="4">
    <location>
        <begin position="752"/>
        <end position="779"/>
    </location>
</feature>
<protein>
    <submittedName>
        <fullName evidence="8">Probable tubulin polyglutamylase TTLL9 (Tubulin--tyrosine ligase-like protein 9)</fullName>
    </submittedName>
</protein>
<proteinExistence type="predicted"/>
<keyword evidence="4" id="KW-0863">Zinc-finger</keyword>
<organism evidence="8 9">
    <name type="scientific">Durusdinium trenchii</name>
    <dbReference type="NCBI Taxonomy" id="1381693"/>
    <lineage>
        <taxon>Eukaryota</taxon>
        <taxon>Sar</taxon>
        <taxon>Alveolata</taxon>
        <taxon>Dinophyceae</taxon>
        <taxon>Suessiales</taxon>
        <taxon>Symbiodiniaceae</taxon>
        <taxon>Durusdinium</taxon>
    </lineage>
</organism>
<dbReference type="PROSITE" id="PS50330">
    <property type="entry name" value="UIM"/>
    <property type="match status" value="1"/>
</dbReference>
<feature type="region of interest" description="Disordered" evidence="6">
    <location>
        <begin position="1713"/>
        <end position="1744"/>
    </location>
</feature>
<keyword evidence="3" id="KW-0067">ATP-binding</keyword>
<evidence type="ECO:0000313" key="9">
    <source>
        <dbReference type="Proteomes" id="UP001642464"/>
    </source>
</evidence>
<dbReference type="InterPro" id="IPR003903">
    <property type="entry name" value="UIM_dom"/>
</dbReference>
<evidence type="ECO:0000256" key="1">
    <source>
        <dbReference type="ARBA" id="ARBA00022598"/>
    </source>
</evidence>
<comment type="caution">
    <text evidence="8">The sequence shown here is derived from an EMBL/GenBank/DDBJ whole genome shotgun (WGS) entry which is preliminary data.</text>
</comment>
<evidence type="ECO:0000256" key="6">
    <source>
        <dbReference type="SAM" id="MobiDB-lite"/>
    </source>
</evidence>
<sequence length="1830" mass="201743">MAISLAKLRCGTESLDPIAKELDERSDSRLGDLTSTDVSSLANALSRVSASSNQAGLLQKLADRLCADASSTLLPPVSTTMALNAFAVVKHCDSPRKKKKTHPRTEDLATEAFRCFVQHWLSQGLLDEAEPEDLAHLANSAVKLKILEEREASIHDEEELNQVLAAAGLRNLSRFSTPQLAMFSSSLARLPSTGREAFMSVVALRILPQALRSCCFVDLGLILQAMATCDITLTRDVATLCQKRLSEVAKEELADLAANKQARDASYEAKLNSAAAALERISEASLKVFLIDFEGLPGLLAALRPLCLELFAQKALRLRTAAALLSMHAQLRLRLDSDLSAALDAAASVSTGAGSTGDSSGRGVASPVLAGRLLRGMAPVGHPVKSLMLIIDQSFTSSRGWQRTLPALAADLFAAALLDFAHLSESTVNSLLQAAKVHCESLVASSNASMDSTLQLKCASEISAASHAWLRHEVQNPGDAMWLADWAEEVFSAANGPQHDLVPPVDRGLLRSVFASMEPSEYHVQVELLAAWPVQGFRADLVVRFQSQLVAINVNGPERFYAGTQEPLASCGLRTAALAASGAKVCEVNFWEWPTEPAEQRRWMTQRLDEKGRVNESEAVIGTPVNSPCSSVDFFDARAEFEKKSFEAEMAQAMAQSRLEEEQRQNEEGGPPIIILGGGQPEPPSTFNGFHEEDRNRVHHARLMCFIGSDGQHYFETNVTRMQHIVGHCIQCGQNYIIWHNGQWWKVFQVFLEDNSRCFHHVSDSCTRGSNCNQPHGRSGHESSESLQNELAQVLMCFLREAPPVRRPRALDVEFIYVYVGMPPASMNDQVSEVNGQPAAAHVPEATLAAHEEDENADIDGVPEASGAPVSGSEEGAKPVNDPDVSENERLVWISASPWYRARNVDYEKMLAEAAQVPSFTPLPGSISQSEHEVQMASLEVRLRQHCLDIIGPTVRRTAALEKEVVKIQEDLQIKSTHISDLLLTAGKVEQQVANIENFRSELAKYDSERKQWQATATDSLSCMKQESERWKAWQGEMVSCKHEPCLALAEVGLTFHSNAPWALPALLSKRGLTFAKSGEQALLSAWRPRGGPPSQRHRPKPPASGPGGPGAVDVEAKHRGVIELRRISTCRELGNKKQLALYLEVAGASSWAPRTFLKPNDVLAAGKTDQLFFLKHACRERNEGVSVHLGAQACHTAWTNLPPEEQDEYVAQQEVAGVLLDHDGRKVTLRIYILLLFNQSSRRVLALVRRDFVCRSHPLCYDATDPDPARHVHSTLDVFKEVHGISSCAWPHSKTIWPEVMRMFQACLSPFLERFALAEDEQEGPVSFELLGADILVDQSFRPWLLEMNQGPALLPIKGNPSATAARTAVMEDTLQEAGRILHRGLVTVLLPLQTNPLQLAGVGKGTQNRSLGHSGRLECMDAYVQGAQRTVDRVVGELGRVQDIGDALRADTNKRLCQQNKMLNVFKTDLEVKLVSVENRYNKLSDDLWSEETGLAKVMHDLSRTNEVVTSMSTEFSSMKHIKASIAQLEKVQEEVNNFTLETSNNVTALQQTVDRMMSDMKEHFQTATNTVAAHNAAMLQEVRTAYQEELHEAAQVRQKVDEFMQSEREYRRALEESICASQAQTEDLVRQVTSEVEEVGKLRRRDRNSQEVEIKGVAKQLAIVQESSQHVANSLEHLSRVMWTMVQCERAASALDLQDDQDRAKIALMGYKEETSEKTRGGGRTRRSRASSPQPAEQADGQTVINVDERCLSCCGKAQTVLSGFKMACLQYSPAPVVFARKTYNRSDLLGVREKMLLQVHESLEHGPVSFDRADIFGQTNAAPISS</sequence>